<dbReference type="PROSITE" id="PS51318">
    <property type="entry name" value="TAT"/>
    <property type="match status" value="1"/>
</dbReference>
<dbReference type="Pfam" id="PF02608">
    <property type="entry name" value="Bmp"/>
    <property type="match status" value="1"/>
</dbReference>
<feature type="signal peptide" evidence="2">
    <location>
        <begin position="1"/>
        <end position="37"/>
    </location>
</feature>
<evidence type="ECO:0000259" key="3">
    <source>
        <dbReference type="Pfam" id="PF02608"/>
    </source>
</evidence>
<dbReference type="Proteomes" id="UP000635278">
    <property type="component" value="Unassembled WGS sequence"/>
</dbReference>
<dbReference type="PANTHER" id="PTHR43208">
    <property type="entry name" value="ABC TRANSPORTER SUBSTRATE-BINDING PROTEIN"/>
    <property type="match status" value="1"/>
</dbReference>
<evidence type="ECO:0000256" key="2">
    <source>
        <dbReference type="SAM" id="SignalP"/>
    </source>
</evidence>
<evidence type="ECO:0000256" key="1">
    <source>
        <dbReference type="ARBA" id="ARBA00022729"/>
    </source>
</evidence>
<organism evidence="4 5">
    <name type="scientific">Acetobacter musti</name>
    <dbReference type="NCBI Taxonomy" id="864732"/>
    <lineage>
        <taxon>Bacteria</taxon>
        <taxon>Pseudomonadati</taxon>
        <taxon>Pseudomonadota</taxon>
        <taxon>Alphaproteobacteria</taxon>
        <taxon>Acetobacterales</taxon>
        <taxon>Acetobacteraceae</taxon>
        <taxon>Acetobacter</taxon>
    </lineage>
</organism>
<dbReference type="CDD" id="cd19963">
    <property type="entry name" value="PBP1_BMP-like"/>
    <property type="match status" value="1"/>
</dbReference>
<feature type="domain" description="ABC transporter substrate-binding protein PnrA-like" evidence="3">
    <location>
        <begin position="76"/>
        <end position="311"/>
    </location>
</feature>
<dbReference type="EMBL" id="WOTB01000002">
    <property type="protein sequence ID" value="NHN83403.1"/>
    <property type="molecule type" value="Genomic_DNA"/>
</dbReference>
<sequence length="396" mass="42664">MAEHRRRTGHGVARRNLLRLAAAGLLPSALSVPEAGAAETGSSSSTTDGALAKLAAPWTTPPLLPAIREEDALLAIAHVSPVSDGGWSTVHNEAIQAVRTAFPRLRVVWVENVPFSADATRIFRQFVAEGANMILAGADYGDFLMDVARHAPEVAFVQCDSTLLARNVSWYYLAHWYVSYVIGVAAGLLTRSGQIGFIASFPLPAVYASANALLLGARSVRPDATVRVVSINAWFDPQGALGAATALADTGCDVLAGIMDEPGYLRLAQARGIWAIMSNNDERTAGPDAYLTSVVFDFRQYYVSQVRARLAGRWTPLPAFLPPGAGVDRDAWGARVPDNVRRQADAVRSRILTGWSPFIGPIRDAHGQVRVASGQRMDDLTLYHWNWPVEGVLGLD</sequence>
<evidence type="ECO:0000313" key="5">
    <source>
        <dbReference type="Proteomes" id="UP000635278"/>
    </source>
</evidence>
<dbReference type="RefSeq" id="WP_173581835.1">
    <property type="nucleotide sequence ID" value="NZ_WOTB01000002.1"/>
</dbReference>
<dbReference type="InterPro" id="IPR003760">
    <property type="entry name" value="PnrA-like"/>
</dbReference>
<name>A0ABX0JMS1_9PROT</name>
<feature type="chain" id="PRO_5045145834" evidence="2">
    <location>
        <begin position="38"/>
        <end position="396"/>
    </location>
</feature>
<dbReference type="InterPro" id="IPR052910">
    <property type="entry name" value="ABC-Purine-Binding"/>
</dbReference>
<accession>A0ABX0JMS1</accession>
<keyword evidence="5" id="KW-1185">Reference proteome</keyword>
<keyword evidence="1 2" id="KW-0732">Signal</keyword>
<dbReference type="Gene3D" id="3.40.50.2300">
    <property type="match status" value="2"/>
</dbReference>
<proteinExistence type="predicted"/>
<reference evidence="4 5" key="1">
    <citation type="journal article" date="2020" name="Int. J. Syst. Evol. Microbiol.">
        <title>Novel acetic acid bacteria from cider fermentations: Acetobacter conturbans sp. nov. and Acetobacter fallax sp. nov.</title>
        <authorList>
            <person name="Sombolestani A.S."/>
            <person name="Cleenwerck I."/>
            <person name="Cnockaert M."/>
            <person name="Borremans W."/>
            <person name="Wieme A.D."/>
            <person name="De Vuyst L."/>
            <person name="Vandamme P."/>
        </authorList>
    </citation>
    <scope>NUCLEOTIDE SEQUENCE [LARGE SCALE GENOMIC DNA]</scope>
    <source>
        <strain evidence="4 5">LMG 30640</strain>
    </source>
</reference>
<dbReference type="PANTHER" id="PTHR43208:SF1">
    <property type="entry name" value="ABC TRANSPORTER SUBSTRATE-BINDING PROTEIN"/>
    <property type="match status" value="1"/>
</dbReference>
<dbReference type="InterPro" id="IPR006311">
    <property type="entry name" value="TAT_signal"/>
</dbReference>
<protein>
    <submittedName>
        <fullName evidence="4">BMP family ABC transporter substrate-binding protein</fullName>
    </submittedName>
</protein>
<comment type="caution">
    <text evidence="4">The sequence shown here is derived from an EMBL/GenBank/DDBJ whole genome shotgun (WGS) entry which is preliminary data.</text>
</comment>
<gene>
    <name evidence="4" type="ORF">GOB93_01960</name>
</gene>
<evidence type="ECO:0000313" key="4">
    <source>
        <dbReference type="EMBL" id="NHN83403.1"/>
    </source>
</evidence>